<accession>A0A316YSE9</accession>
<dbReference type="Proteomes" id="UP000245768">
    <property type="component" value="Unassembled WGS sequence"/>
</dbReference>
<feature type="compositionally biased region" description="Polar residues" evidence="6">
    <location>
        <begin position="14"/>
        <end position="23"/>
    </location>
</feature>
<feature type="compositionally biased region" description="Basic and acidic residues" evidence="6">
    <location>
        <begin position="1"/>
        <end position="13"/>
    </location>
</feature>
<dbReference type="InterPro" id="IPR004841">
    <property type="entry name" value="AA-permease/SLC12A_dom"/>
</dbReference>
<reference evidence="9 10" key="1">
    <citation type="journal article" date="2018" name="Mol. Biol. Evol.">
        <title>Broad Genomic Sampling Reveals a Smut Pathogenic Ancestry of the Fungal Clade Ustilaginomycotina.</title>
        <authorList>
            <person name="Kijpornyongpan T."/>
            <person name="Mondo S.J."/>
            <person name="Barry K."/>
            <person name="Sandor L."/>
            <person name="Lee J."/>
            <person name="Lipzen A."/>
            <person name="Pangilinan J."/>
            <person name="LaButti K."/>
            <person name="Hainaut M."/>
            <person name="Henrissat B."/>
            <person name="Grigoriev I.V."/>
            <person name="Spatafora J.W."/>
            <person name="Aime M.C."/>
        </authorList>
    </citation>
    <scope>NUCLEOTIDE SEQUENCE [LARGE SCALE GENOMIC DNA]</scope>
    <source>
        <strain evidence="9 10">MCA 4198</strain>
    </source>
</reference>
<dbReference type="GO" id="GO:0015171">
    <property type="term" value="F:amino acid transmembrane transporter activity"/>
    <property type="evidence" value="ECO:0007669"/>
    <property type="project" value="TreeGrafter"/>
</dbReference>
<proteinExistence type="predicted"/>
<evidence type="ECO:0000256" key="4">
    <source>
        <dbReference type="ARBA" id="ARBA00022989"/>
    </source>
</evidence>
<gene>
    <name evidence="9" type="ORF">FA10DRAFT_267104</name>
</gene>
<feature type="transmembrane region" description="Helical" evidence="7">
    <location>
        <begin position="192"/>
        <end position="211"/>
    </location>
</feature>
<dbReference type="AlphaFoldDB" id="A0A316YSE9"/>
<dbReference type="GeneID" id="37043693"/>
<dbReference type="InParanoid" id="A0A316YSE9"/>
<dbReference type="FunCoup" id="A0A316YSE9">
    <property type="interactions" value="148"/>
</dbReference>
<sequence length="508" mass="55027">MGTTRDDAKRQESELQSNDSVQGQEEGEGSVKGVDKPLKRSLAARHLTMISLGGIIGPGLLVGSGNALATAGPVGALISYIITGAVVFFTMQSLGELATYFDRSQESLVGFCSRLIDPAAGAVMGFNYAILWMFVLANEYVSVATVIRFWEPARVVPVGAYIAIFWVAFLAFSMMGVMAYGEAEFWLASIKVLFLVVFFILSIVVNVGGTGTHDYVGFRYFQHPGSFVGDSALHRFSNIAKIFSLASTQFAGVEMVAITAAEARRPEKAVPIAIRSVFWRILFFYLGTVFFISLNVPYDDPNLLSASSKAASSPLTIALQRGGISAAASVINAFIIVSVLSAGNSSLYVASRTICVMARNSMLPRFMGWTTPRSRVPVPALLLSNCVALISLMSVSSGAGKAFTYVYNISGVCTFIVWGLICLAAIRFRAAFSRQSDRSAKDELTFKAMFYPYGAYFALAMNILLALIQSFPSLLNPFSAVDFVVGYIMLPVSALIYIAFKVYHRTKM</sequence>
<dbReference type="PIRSF" id="PIRSF006060">
    <property type="entry name" value="AA_transporter"/>
    <property type="match status" value="1"/>
</dbReference>
<evidence type="ECO:0000256" key="3">
    <source>
        <dbReference type="ARBA" id="ARBA00022692"/>
    </source>
</evidence>
<feature type="transmembrane region" description="Helical" evidence="7">
    <location>
        <begin position="272"/>
        <end position="294"/>
    </location>
</feature>
<feature type="transmembrane region" description="Helical" evidence="7">
    <location>
        <begin position="115"/>
        <end position="135"/>
    </location>
</feature>
<keyword evidence="2" id="KW-0813">Transport</keyword>
<evidence type="ECO:0000256" key="2">
    <source>
        <dbReference type="ARBA" id="ARBA00022448"/>
    </source>
</evidence>
<keyword evidence="4 7" id="KW-1133">Transmembrane helix</keyword>
<comment type="subcellular location">
    <subcellularLocation>
        <location evidence="1">Membrane</location>
        <topology evidence="1">Multi-pass membrane protein</topology>
    </subcellularLocation>
</comment>
<feature type="domain" description="Amino acid permease/ SLC12A" evidence="8">
    <location>
        <begin position="46"/>
        <end position="507"/>
    </location>
</feature>
<feature type="transmembrane region" description="Helical" evidence="7">
    <location>
        <begin position="330"/>
        <end position="355"/>
    </location>
</feature>
<dbReference type="EMBL" id="KZ819636">
    <property type="protein sequence ID" value="PWN90655.1"/>
    <property type="molecule type" value="Genomic_DNA"/>
</dbReference>
<keyword evidence="5 7" id="KW-0472">Membrane</keyword>
<feature type="transmembrane region" description="Helical" evidence="7">
    <location>
        <begin position="449"/>
        <end position="468"/>
    </location>
</feature>
<feature type="transmembrane region" description="Helical" evidence="7">
    <location>
        <begin position="405"/>
        <end position="428"/>
    </location>
</feature>
<keyword evidence="3 7" id="KW-0812">Transmembrane</keyword>
<feature type="transmembrane region" description="Helical" evidence="7">
    <location>
        <begin position="155"/>
        <end position="180"/>
    </location>
</feature>
<evidence type="ECO:0000256" key="7">
    <source>
        <dbReference type="SAM" id="Phobius"/>
    </source>
</evidence>
<dbReference type="OrthoDB" id="3900342at2759"/>
<evidence type="ECO:0000256" key="5">
    <source>
        <dbReference type="ARBA" id="ARBA00023136"/>
    </source>
</evidence>
<dbReference type="RefSeq" id="XP_025377853.1">
    <property type="nucleotide sequence ID" value="XM_025521777.1"/>
</dbReference>
<evidence type="ECO:0000313" key="10">
    <source>
        <dbReference type="Proteomes" id="UP000245768"/>
    </source>
</evidence>
<protein>
    <recommendedName>
        <fullName evidence="8">Amino acid permease/ SLC12A domain-containing protein</fullName>
    </recommendedName>
</protein>
<feature type="transmembrane region" description="Helical" evidence="7">
    <location>
        <begin position="480"/>
        <end position="500"/>
    </location>
</feature>
<evidence type="ECO:0000256" key="1">
    <source>
        <dbReference type="ARBA" id="ARBA00004141"/>
    </source>
</evidence>
<dbReference type="PANTHER" id="PTHR43341">
    <property type="entry name" value="AMINO ACID PERMEASE"/>
    <property type="match status" value="1"/>
</dbReference>
<evidence type="ECO:0000313" key="9">
    <source>
        <dbReference type="EMBL" id="PWN90655.1"/>
    </source>
</evidence>
<keyword evidence="10" id="KW-1185">Reference proteome</keyword>
<dbReference type="FunFam" id="1.20.1740.10:FF:000001">
    <property type="entry name" value="Amino acid permease"/>
    <property type="match status" value="1"/>
</dbReference>
<evidence type="ECO:0000256" key="6">
    <source>
        <dbReference type="SAM" id="MobiDB-lite"/>
    </source>
</evidence>
<feature type="transmembrane region" description="Helical" evidence="7">
    <location>
        <begin position="376"/>
        <end position="399"/>
    </location>
</feature>
<dbReference type="GO" id="GO:0016020">
    <property type="term" value="C:membrane"/>
    <property type="evidence" value="ECO:0007669"/>
    <property type="project" value="UniProtKB-SubCell"/>
</dbReference>
<dbReference type="Pfam" id="PF00324">
    <property type="entry name" value="AA_permease"/>
    <property type="match status" value="1"/>
</dbReference>
<dbReference type="STRING" id="215250.A0A316YSE9"/>
<feature type="transmembrane region" description="Helical" evidence="7">
    <location>
        <begin position="74"/>
        <end position="94"/>
    </location>
</feature>
<feature type="transmembrane region" description="Helical" evidence="7">
    <location>
        <begin position="42"/>
        <end position="62"/>
    </location>
</feature>
<organism evidence="9 10">
    <name type="scientific">Acaromyces ingoldii</name>
    <dbReference type="NCBI Taxonomy" id="215250"/>
    <lineage>
        <taxon>Eukaryota</taxon>
        <taxon>Fungi</taxon>
        <taxon>Dikarya</taxon>
        <taxon>Basidiomycota</taxon>
        <taxon>Ustilaginomycotina</taxon>
        <taxon>Exobasidiomycetes</taxon>
        <taxon>Exobasidiales</taxon>
        <taxon>Cryptobasidiaceae</taxon>
        <taxon>Acaromyces</taxon>
    </lineage>
</organism>
<dbReference type="PANTHER" id="PTHR43341:SF26">
    <property type="entry name" value="GENERAL AMINO ACID PERMEASE AGP3"/>
    <property type="match status" value="1"/>
</dbReference>
<feature type="region of interest" description="Disordered" evidence="6">
    <location>
        <begin position="1"/>
        <end position="34"/>
    </location>
</feature>
<dbReference type="Gene3D" id="1.20.1740.10">
    <property type="entry name" value="Amino acid/polyamine transporter I"/>
    <property type="match status" value="1"/>
</dbReference>
<name>A0A316YSE9_9BASI</name>
<dbReference type="InterPro" id="IPR050524">
    <property type="entry name" value="APC_YAT"/>
</dbReference>
<evidence type="ECO:0000259" key="8">
    <source>
        <dbReference type="Pfam" id="PF00324"/>
    </source>
</evidence>